<dbReference type="EMBL" id="BLWD01000001">
    <property type="protein sequence ID" value="GFN05737.1"/>
    <property type="molecule type" value="Genomic_DNA"/>
</dbReference>
<dbReference type="AlphaFoldDB" id="A0A7J0CVG0"/>
<gene>
    <name evidence="2" type="ORF">Smic_42930</name>
</gene>
<feature type="region of interest" description="Disordered" evidence="1">
    <location>
        <begin position="65"/>
        <end position="111"/>
    </location>
</feature>
<comment type="caution">
    <text evidence="2">The sequence shown here is derived from an EMBL/GenBank/DDBJ whole genome shotgun (WGS) entry which is preliminary data.</text>
</comment>
<proteinExistence type="predicted"/>
<sequence>MDLHGEADTARVQSGDQPHRTGDRRPAEAPALPRERLPEARVRTVGIALDVDLAVADMHFTYDWSAHGTPCTRVEDGLDGSGRADRVGPIMLHTTDNEPGPAPSPAWAQVP</sequence>
<feature type="region of interest" description="Disordered" evidence="1">
    <location>
        <begin position="1"/>
        <end position="39"/>
    </location>
</feature>
<name>A0A7J0CVG0_STRMI</name>
<accession>A0A7J0CVG0</accession>
<reference evidence="2 3" key="1">
    <citation type="submission" date="2020-05" db="EMBL/GenBank/DDBJ databases">
        <title>Whole genome shotgun sequence of Streptomyces microflavus NBRC 13062.</title>
        <authorList>
            <person name="Komaki H."/>
            <person name="Tamura T."/>
        </authorList>
    </citation>
    <scope>NUCLEOTIDE SEQUENCE [LARGE SCALE GENOMIC DNA]</scope>
    <source>
        <strain evidence="2 3">NBRC 13062</strain>
    </source>
</reference>
<evidence type="ECO:0000313" key="2">
    <source>
        <dbReference type="EMBL" id="GFN05737.1"/>
    </source>
</evidence>
<evidence type="ECO:0000256" key="1">
    <source>
        <dbReference type="SAM" id="MobiDB-lite"/>
    </source>
</evidence>
<evidence type="ECO:0000313" key="3">
    <source>
        <dbReference type="Proteomes" id="UP000498740"/>
    </source>
</evidence>
<protein>
    <submittedName>
        <fullName evidence="2">Uncharacterized protein</fullName>
    </submittedName>
</protein>
<feature type="compositionally biased region" description="Basic and acidic residues" evidence="1">
    <location>
        <begin position="17"/>
        <end position="39"/>
    </location>
</feature>
<dbReference type="Proteomes" id="UP000498740">
    <property type="component" value="Unassembled WGS sequence"/>
</dbReference>
<organism evidence="2 3">
    <name type="scientific">Streptomyces microflavus</name>
    <name type="common">Streptomyces lipmanii</name>
    <dbReference type="NCBI Taxonomy" id="1919"/>
    <lineage>
        <taxon>Bacteria</taxon>
        <taxon>Bacillati</taxon>
        <taxon>Actinomycetota</taxon>
        <taxon>Actinomycetes</taxon>
        <taxon>Kitasatosporales</taxon>
        <taxon>Streptomycetaceae</taxon>
        <taxon>Streptomyces</taxon>
    </lineage>
</organism>